<dbReference type="GO" id="GO:0016627">
    <property type="term" value="F:oxidoreductase activity, acting on the CH-CH group of donors"/>
    <property type="evidence" value="ECO:0007669"/>
    <property type="project" value="InterPro"/>
</dbReference>
<dbReference type="InterPro" id="IPR009100">
    <property type="entry name" value="AcylCoA_DH/oxidase_NM_dom_sf"/>
</dbReference>
<dbReference type="STRING" id="37916.MCHLDSM_05612"/>
<evidence type="ECO:0000259" key="6">
    <source>
        <dbReference type="Pfam" id="PF00441"/>
    </source>
</evidence>
<evidence type="ECO:0000259" key="7">
    <source>
        <dbReference type="Pfam" id="PF02770"/>
    </source>
</evidence>
<dbReference type="InterPro" id="IPR036250">
    <property type="entry name" value="AcylCo_DH-like_C"/>
</dbReference>
<dbReference type="FunFam" id="2.40.110.10:FF:000011">
    <property type="entry name" value="Acyl-CoA dehydrogenase FadE34"/>
    <property type="match status" value="1"/>
</dbReference>
<organism evidence="9 10">
    <name type="scientific">Mycolicibacterium chlorophenolicum</name>
    <dbReference type="NCBI Taxonomy" id="37916"/>
    <lineage>
        <taxon>Bacteria</taxon>
        <taxon>Bacillati</taxon>
        <taxon>Actinomycetota</taxon>
        <taxon>Actinomycetes</taxon>
        <taxon>Mycobacteriales</taxon>
        <taxon>Mycobacteriaceae</taxon>
        <taxon>Mycolicibacterium</taxon>
    </lineage>
</organism>
<keyword evidence="3" id="KW-0285">Flavoprotein</keyword>
<dbReference type="EMBL" id="JYNL01000064">
    <property type="protein sequence ID" value="KMO70720.1"/>
    <property type="molecule type" value="Genomic_DNA"/>
</dbReference>
<dbReference type="PANTHER" id="PTHR43292">
    <property type="entry name" value="ACYL-COA DEHYDROGENASE"/>
    <property type="match status" value="1"/>
</dbReference>
<dbReference type="Pfam" id="PF00441">
    <property type="entry name" value="Acyl-CoA_dh_1"/>
    <property type="match status" value="2"/>
</dbReference>
<dbReference type="Gene3D" id="1.20.140.10">
    <property type="entry name" value="Butyryl-CoA Dehydrogenase, subunit A, domain 3"/>
    <property type="match status" value="2"/>
</dbReference>
<gene>
    <name evidence="9" type="ORF">MCHLDSM_05612</name>
</gene>
<sequence length="732" mass="76376">MLTGREADTVSTTVSASALAITEDHQALADAVAGQLNRLHALSQARAALDGGSRHPADIWSAATDLGWQGLAVAEEHGGSGFGLAELAVVVECLGRQLCPGPFLPTVAAAVTIEKSAPDSVRAELLPGLSSGATVAALGITGSVTVGADGTVSGESPVVLGAPDADLLVLVAGDDVVVLDAGSVTVTALESLDPTRSIGSVVVQDVAVPAERVLRGAAREARTVFRILASAEAVGVAWAALDMAVAYAKVREQFGRTIGTFQAVKHHAANMLVAAEVATAATWDAARADDLASADFPAAVAAALAIRAQILNTQNNIQLHGGIGYTWEHDAHLYLRRARTLAALMADGTDPLLDVVAGQREGRARAATFTLPPEAEEYRTQAREAAAAVRALPAEQQRDALVDSGYLVPHWPAPWGRGADVLEQLVIEEEFADVARPDMGITGWVALTIAQAGTEEQRQRWVEPVLRGQVMWCQLFSEPGAGSDAAAVRTSATKVDGGWLVSGQKVWTSLAHLCHWGLATVRTDPDAPKHAGVTMMAIDMKSPGVKVNPLRGITGDAHFNEVFFDDVFVPDSDVVGDVNKGWLVARATLGNERISIGGGSGALTGITADDLVALLDSAPQAAAHHVLRAGEVIAETHTLRLLNLRRATRAITGAEPGPEGNVTKLLVAESGQRLTELAFDLAGTAAVVEQTVALTRSYLGNRAMTIAGGTSEITRNTIAERILGLPRDPLLR</sequence>
<feature type="domain" description="Acyl-CoA dehydrogenase/oxidase N-terminal" evidence="8">
    <location>
        <begin position="22"/>
        <end position="132"/>
    </location>
</feature>
<keyword evidence="10" id="KW-1185">Reference proteome</keyword>
<feature type="domain" description="Acyl-CoA dehydrogenase/oxidase C-terminal" evidence="6">
    <location>
        <begin position="220"/>
        <end position="343"/>
    </location>
</feature>
<dbReference type="InterPro" id="IPR046373">
    <property type="entry name" value="Acyl-CoA_Oxase/DH_mid-dom_sf"/>
</dbReference>
<dbReference type="PANTHER" id="PTHR43292:SF4">
    <property type="entry name" value="ACYL-COA DEHYDROGENASE FADE34"/>
    <property type="match status" value="1"/>
</dbReference>
<dbReference type="InterPro" id="IPR009075">
    <property type="entry name" value="AcylCo_DH/oxidase_C"/>
</dbReference>
<evidence type="ECO:0000256" key="2">
    <source>
        <dbReference type="ARBA" id="ARBA00009347"/>
    </source>
</evidence>
<protein>
    <submittedName>
        <fullName evidence="9">Acyl-CoA dehydrogenase fadE12</fullName>
        <ecNumber evidence="9">1.3.99.-</ecNumber>
    </submittedName>
</protein>
<dbReference type="InterPro" id="IPR037069">
    <property type="entry name" value="AcylCoA_DH/ox_N_sf"/>
</dbReference>
<dbReference type="InterPro" id="IPR006091">
    <property type="entry name" value="Acyl-CoA_Oxase/DH_mid-dom"/>
</dbReference>
<feature type="domain" description="Acyl-CoA dehydrogenase/oxidase C-terminal" evidence="6">
    <location>
        <begin position="579"/>
        <end position="723"/>
    </location>
</feature>
<evidence type="ECO:0000259" key="8">
    <source>
        <dbReference type="Pfam" id="PF02771"/>
    </source>
</evidence>
<dbReference type="EC" id="1.3.99.-" evidence="9"/>
<dbReference type="Proteomes" id="UP000036513">
    <property type="component" value="Unassembled WGS sequence"/>
</dbReference>
<keyword evidence="5 9" id="KW-0560">Oxidoreductase</keyword>
<dbReference type="InterPro" id="IPR013786">
    <property type="entry name" value="AcylCoA_DH/ox_N"/>
</dbReference>
<dbReference type="SMR" id="A0A0J6VI95"/>
<dbReference type="SUPFAM" id="SSF47203">
    <property type="entry name" value="Acyl-CoA dehydrogenase C-terminal domain-like"/>
    <property type="match status" value="2"/>
</dbReference>
<evidence type="ECO:0000256" key="5">
    <source>
        <dbReference type="ARBA" id="ARBA00023002"/>
    </source>
</evidence>
<comment type="caution">
    <text evidence="9">The sequence shown here is derived from an EMBL/GenBank/DDBJ whole genome shotgun (WGS) entry which is preliminary data.</text>
</comment>
<comment type="similarity">
    <text evidence="2">Belongs to the acyl-CoA dehydrogenase family.</text>
</comment>
<dbReference type="Pfam" id="PF02771">
    <property type="entry name" value="Acyl-CoA_dh_N"/>
    <property type="match status" value="2"/>
</dbReference>
<dbReference type="Gene3D" id="2.40.110.10">
    <property type="entry name" value="Butyryl-CoA Dehydrogenase, subunit A, domain 2"/>
    <property type="match status" value="1"/>
</dbReference>
<evidence type="ECO:0000256" key="3">
    <source>
        <dbReference type="ARBA" id="ARBA00022630"/>
    </source>
</evidence>
<feature type="domain" description="Acyl-CoA oxidase/dehydrogenase middle" evidence="7">
    <location>
        <begin position="473"/>
        <end position="567"/>
    </location>
</feature>
<dbReference type="SUPFAM" id="SSF56645">
    <property type="entry name" value="Acyl-CoA dehydrogenase NM domain-like"/>
    <property type="match status" value="2"/>
</dbReference>
<reference evidence="9 10" key="1">
    <citation type="journal article" date="2015" name="Genome Biol. Evol.">
        <title>Characterization of Three Mycobacterium spp. with Potential Use in Bioremediation by Genome Sequencing and Comparative Genomics.</title>
        <authorList>
            <person name="Das S."/>
            <person name="Pettersson B.M."/>
            <person name="Behra P.R."/>
            <person name="Ramesh M."/>
            <person name="Dasgupta S."/>
            <person name="Bhattacharya A."/>
            <person name="Kirsebom L.A."/>
        </authorList>
    </citation>
    <scope>NUCLEOTIDE SEQUENCE [LARGE SCALE GENOMIC DNA]</scope>
    <source>
        <strain evidence="9 10">DSM 43826</strain>
    </source>
</reference>
<feature type="domain" description="Acyl-CoA dehydrogenase/oxidase N-terminal" evidence="8">
    <location>
        <begin position="376"/>
        <end position="468"/>
    </location>
</feature>
<keyword evidence="4" id="KW-0274">FAD</keyword>
<evidence type="ECO:0000313" key="10">
    <source>
        <dbReference type="Proteomes" id="UP000036513"/>
    </source>
</evidence>
<evidence type="ECO:0000256" key="1">
    <source>
        <dbReference type="ARBA" id="ARBA00001974"/>
    </source>
</evidence>
<dbReference type="AlphaFoldDB" id="A0A0J6VI95"/>
<proteinExistence type="inferred from homology"/>
<accession>A0A0J6VI95</accession>
<comment type="cofactor">
    <cofactor evidence="1">
        <name>FAD</name>
        <dbReference type="ChEBI" id="CHEBI:57692"/>
    </cofactor>
</comment>
<evidence type="ECO:0000313" key="9">
    <source>
        <dbReference type="EMBL" id="KMO70720.1"/>
    </source>
</evidence>
<dbReference type="RefSeq" id="WP_048472655.1">
    <property type="nucleotide sequence ID" value="NZ_JYNL01000064.1"/>
</dbReference>
<name>A0A0J6VI95_9MYCO</name>
<dbReference type="GO" id="GO:0005886">
    <property type="term" value="C:plasma membrane"/>
    <property type="evidence" value="ECO:0007669"/>
    <property type="project" value="TreeGrafter"/>
</dbReference>
<dbReference type="InterPro" id="IPR052161">
    <property type="entry name" value="Mycobact_Acyl-CoA_DH"/>
</dbReference>
<dbReference type="GO" id="GO:0050660">
    <property type="term" value="F:flavin adenine dinucleotide binding"/>
    <property type="evidence" value="ECO:0007669"/>
    <property type="project" value="InterPro"/>
</dbReference>
<evidence type="ECO:0000256" key="4">
    <source>
        <dbReference type="ARBA" id="ARBA00022827"/>
    </source>
</evidence>
<dbReference type="Gene3D" id="1.10.540.10">
    <property type="entry name" value="Acyl-CoA dehydrogenase/oxidase, N-terminal domain"/>
    <property type="match status" value="2"/>
</dbReference>
<dbReference type="Pfam" id="PF02770">
    <property type="entry name" value="Acyl-CoA_dh_M"/>
    <property type="match status" value="1"/>
</dbReference>
<dbReference type="PATRIC" id="fig|37916.4.peg.5624"/>